<sequence>MAKLIRQPDKATIRTDTDRTERKDTSKQLNRRWRGSRNPALTNHIVLCKVNIRQDNLDDHVHELPEEAPAGRKETDRSKEPMFKR</sequence>
<evidence type="ECO:0000313" key="3">
    <source>
        <dbReference type="Proteomes" id="UP001519460"/>
    </source>
</evidence>
<accession>A0ABD0KBB5</accession>
<dbReference type="EMBL" id="JACVVK020000211">
    <property type="protein sequence ID" value="KAK7484377.1"/>
    <property type="molecule type" value="Genomic_DNA"/>
</dbReference>
<organism evidence="2 3">
    <name type="scientific">Batillaria attramentaria</name>
    <dbReference type="NCBI Taxonomy" id="370345"/>
    <lineage>
        <taxon>Eukaryota</taxon>
        <taxon>Metazoa</taxon>
        <taxon>Spiralia</taxon>
        <taxon>Lophotrochozoa</taxon>
        <taxon>Mollusca</taxon>
        <taxon>Gastropoda</taxon>
        <taxon>Caenogastropoda</taxon>
        <taxon>Sorbeoconcha</taxon>
        <taxon>Cerithioidea</taxon>
        <taxon>Batillariidae</taxon>
        <taxon>Batillaria</taxon>
    </lineage>
</organism>
<evidence type="ECO:0000313" key="2">
    <source>
        <dbReference type="EMBL" id="KAK7484377.1"/>
    </source>
</evidence>
<dbReference type="AlphaFoldDB" id="A0ABD0KBB5"/>
<reference evidence="2 3" key="1">
    <citation type="journal article" date="2023" name="Sci. Data">
        <title>Genome assembly of the Korean intertidal mud-creeper Batillaria attramentaria.</title>
        <authorList>
            <person name="Patra A.K."/>
            <person name="Ho P.T."/>
            <person name="Jun S."/>
            <person name="Lee S.J."/>
            <person name="Kim Y."/>
            <person name="Won Y.J."/>
        </authorList>
    </citation>
    <scope>NUCLEOTIDE SEQUENCE [LARGE SCALE GENOMIC DNA]</scope>
    <source>
        <strain evidence="2">Wonlab-2016</strain>
    </source>
</reference>
<gene>
    <name evidence="2" type="ORF">BaRGS_00024382</name>
</gene>
<keyword evidence="3" id="KW-1185">Reference proteome</keyword>
<name>A0ABD0KBB5_9CAEN</name>
<comment type="caution">
    <text evidence="2">The sequence shown here is derived from an EMBL/GenBank/DDBJ whole genome shotgun (WGS) entry which is preliminary data.</text>
</comment>
<dbReference type="Proteomes" id="UP001519460">
    <property type="component" value="Unassembled WGS sequence"/>
</dbReference>
<feature type="compositionally biased region" description="Basic and acidic residues" evidence="1">
    <location>
        <begin position="1"/>
        <end position="26"/>
    </location>
</feature>
<evidence type="ECO:0000256" key="1">
    <source>
        <dbReference type="SAM" id="MobiDB-lite"/>
    </source>
</evidence>
<feature type="region of interest" description="Disordered" evidence="1">
    <location>
        <begin position="61"/>
        <end position="85"/>
    </location>
</feature>
<feature type="region of interest" description="Disordered" evidence="1">
    <location>
        <begin position="1"/>
        <end position="37"/>
    </location>
</feature>
<protein>
    <submittedName>
        <fullName evidence="2">Uncharacterized protein</fullName>
    </submittedName>
</protein>
<proteinExistence type="predicted"/>